<dbReference type="InterPro" id="IPR038014">
    <property type="entry name" value="Ies1"/>
</dbReference>
<sequence>MTDTRSRSPGSTIDDGRFSEMDDHNVTHPSSPVRTDPRTSLQHVLGTDSSRDTPPAKASADMTEDEEARTPGPAIADTPTTTTAGAGRKKKDAAAGNTQQNTSIYSGNKVRHLKKDDGEPLWRKDIQFDFLKAVFENDTACFTNSYEPENIGKQTFANLYIDAMARSSKTSKILRDKLLTEHEPAKNMAMVCLLVNLGRMNTTLNFFPEMRAQLRTYHAIPSLQAHQDPNSYKQLQDAPRLKSILKGASEDRPEPNTLEKIKAREVPRTNPVNLIFVLSQFAPKVTELHFPPGRDFYDLIMRTNLSSQSRARAFLWLMWFYLESDFTEEGAEENVFGAGVDYDVQVRNQGVPRFVHLNPEEQEAENIDSPEELEYGQAKMRERKRIIEADQAAFQAEHGPPKRGPKPKLHLPPDDGGSAFMGRMRTKNEEFGASPGGVMGRMRPKYESDLDSTRSTPPPRALSTNMRIQSVLNTGGKARGSLKHQVTEGSSPVAQPLENVPSMRRSRPLTAHQLAVERNRNQRVDYILSRGLRKKHHHSRKGRKQEGAFVRAMRRINSVVDPLDDSECEEYLLRNPAPFKERGFVGLVQLDSEEDDFGEEMSAYAASFRRMGRRLARWDDQKDLNLGVMGTNRVPVATNGHVRDDDETEDDAPLDDLQPRRNGNLNEVLDDIDKEILGLGSEADDDADEDLNDDDKMLLGLGGDETEEDISDGAMDMD</sequence>
<feature type="region of interest" description="Disordered" evidence="1">
    <location>
        <begin position="1"/>
        <end position="114"/>
    </location>
</feature>
<reference evidence="2 3" key="1">
    <citation type="submission" date="2018-05" db="EMBL/GenBank/DDBJ databases">
        <title>Whole genome sequencing for identification of molecular markers to develop diagnostic detection tools for the regulated plant pathogen Lachnellula willkommii.</title>
        <authorList>
            <person name="Giroux E."/>
            <person name="Bilodeau G."/>
        </authorList>
    </citation>
    <scope>NUCLEOTIDE SEQUENCE [LARGE SCALE GENOMIC DNA]</scope>
    <source>
        <strain evidence="2 3">CBS 625.97</strain>
    </source>
</reference>
<accession>A0A7D8UZW7</accession>
<evidence type="ECO:0000313" key="2">
    <source>
        <dbReference type="EMBL" id="TVY55741.1"/>
    </source>
</evidence>
<feature type="compositionally biased region" description="Low complexity" evidence="1">
    <location>
        <begin position="70"/>
        <end position="86"/>
    </location>
</feature>
<name>A0A7D8UZW7_9HELO</name>
<dbReference type="PANTHER" id="PTHR37287:SF1">
    <property type="entry name" value="INO EIGHTY SUBUNIT 1"/>
    <property type="match status" value="1"/>
</dbReference>
<dbReference type="EMBL" id="QGMG01000212">
    <property type="protein sequence ID" value="TVY55741.1"/>
    <property type="molecule type" value="Genomic_DNA"/>
</dbReference>
<dbReference type="AlphaFoldDB" id="A0A7D8UZW7"/>
<feature type="region of interest" description="Disordered" evidence="1">
    <location>
        <begin position="635"/>
        <end position="718"/>
    </location>
</feature>
<feature type="region of interest" description="Disordered" evidence="1">
    <location>
        <begin position="476"/>
        <end position="498"/>
    </location>
</feature>
<dbReference type="OrthoDB" id="5413003at2759"/>
<dbReference type="Proteomes" id="UP000481288">
    <property type="component" value="Unassembled WGS sequence"/>
</dbReference>
<feature type="compositionally biased region" description="Basic and acidic residues" evidence="1">
    <location>
        <begin position="14"/>
        <end position="26"/>
    </location>
</feature>
<dbReference type="GO" id="GO:0031011">
    <property type="term" value="C:Ino80 complex"/>
    <property type="evidence" value="ECO:0007669"/>
    <property type="project" value="InterPro"/>
</dbReference>
<organism evidence="2 3">
    <name type="scientific">Lachnellula cervina</name>
    <dbReference type="NCBI Taxonomy" id="1316786"/>
    <lineage>
        <taxon>Eukaryota</taxon>
        <taxon>Fungi</taxon>
        <taxon>Dikarya</taxon>
        <taxon>Ascomycota</taxon>
        <taxon>Pezizomycotina</taxon>
        <taxon>Leotiomycetes</taxon>
        <taxon>Helotiales</taxon>
        <taxon>Lachnaceae</taxon>
        <taxon>Lachnellula</taxon>
    </lineage>
</organism>
<keyword evidence="3" id="KW-1185">Reference proteome</keyword>
<feature type="compositionally biased region" description="Acidic residues" evidence="1">
    <location>
        <begin position="682"/>
        <end position="693"/>
    </location>
</feature>
<feature type="compositionally biased region" description="Polar residues" evidence="1">
    <location>
        <begin position="27"/>
        <end position="42"/>
    </location>
</feature>
<feature type="compositionally biased region" description="Acidic residues" evidence="1">
    <location>
        <begin position="645"/>
        <end position="654"/>
    </location>
</feature>
<evidence type="ECO:0000313" key="3">
    <source>
        <dbReference type="Proteomes" id="UP000481288"/>
    </source>
</evidence>
<dbReference type="PANTHER" id="PTHR37287">
    <property type="entry name" value="INO EIGHTY SUBUNIT 1"/>
    <property type="match status" value="1"/>
</dbReference>
<gene>
    <name evidence="2" type="ORF">LCER1_G004885</name>
</gene>
<comment type="caution">
    <text evidence="2">The sequence shown here is derived from an EMBL/GenBank/DDBJ whole genome shotgun (WGS) entry which is preliminary data.</text>
</comment>
<feature type="compositionally biased region" description="Acidic residues" evidence="1">
    <location>
        <begin position="704"/>
        <end position="718"/>
    </location>
</feature>
<proteinExistence type="predicted"/>
<feature type="compositionally biased region" description="Polar residues" evidence="1">
    <location>
        <begin position="96"/>
        <end position="106"/>
    </location>
</feature>
<evidence type="ECO:0000256" key="1">
    <source>
        <dbReference type="SAM" id="MobiDB-lite"/>
    </source>
</evidence>
<protein>
    <submittedName>
        <fullName evidence="2">Ino eighty subunit 1</fullName>
    </submittedName>
</protein>